<dbReference type="SUPFAM" id="SSF46785">
    <property type="entry name" value="Winged helix' DNA-binding domain"/>
    <property type="match status" value="1"/>
</dbReference>
<protein>
    <recommendedName>
        <fullName evidence="2">O-methyltransferase C-terminal domain-containing protein</fullName>
    </recommendedName>
</protein>
<dbReference type="InterPro" id="IPR036388">
    <property type="entry name" value="WH-like_DNA-bd_sf"/>
</dbReference>
<accession>A0A8G0L9W8</accession>
<name>A0A8G0L9W8_9HYPO</name>
<dbReference type="AlphaFoldDB" id="A0A8G0L9W8"/>
<dbReference type="InterPro" id="IPR029063">
    <property type="entry name" value="SAM-dependent_MTases_sf"/>
</dbReference>
<evidence type="ECO:0000259" key="2">
    <source>
        <dbReference type="Pfam" id="PF00891"/>
    </source>
</evidence>
<dbReference type="Proteomes" id="UP000826661">
    <property type="component" value="Chromosome II"/>
</dbReference>
<evidence type="ECO:0000256" key="1">
    <source>
        <dbReference type="SAM" id="MobiDB-lite"/>
    </source>
</evidence>
<organism evidence="3 4">
    <name type="scientific">Trichoderma simmonsii</name>
    <dbReference type="NCBI Taxonomy" id="1491479"/>
    <lineage>
        <taxon>Eukaryota</taxon>
        <taxon>Fungi</taxon>
        <taxon>Dikarya</taxon>
        <taxon>Ascomycota</taxon>
        <taxon>Pezizomycotina</taxon>
        <taxon>Sordariomycetes</taxon>
        <taxon>Hypocreomycetidae</taxon>
        <taxon>Hypocreales</taxon>
        <taxon>Hypocreaceae</taxon>
        <taxon>Trichoderma</taxon>
    </lineage>
</organism>
<reference evidence="3 4" key="1">
    <citation type="journal article" date="2021" name="BMC Genomics">
        <title>Telomere-to-telomere genome assembly of asparaginase-producing Trichoderma simmonsii.</title>
        <authorList>
            <person name="Chung D."/>
            <person name="Kwon Y.M."/>
            <person name="Yang Y."/>
        </authorList>
    </citation>
    <scope>NUCLEOTIDE SEQUENCE [LARGE SCALE GENOMIC DNA]</scope>
    <source>
        <strain evidence="3 4">GH-Sj1</strain>
    </source>
</reference>
<dbReference type="InterPro" id="IPR001077">
    <property type="entry name" value="COMT_C"/>
</dbReference>
<keyword evidence="4" id="KW-1185">Reference proteome</keyword>
<proteinExistence type="predicted"/>
<evidence type="ECO:0000313" key="3">
    <source>
        <dbReference type="EMBL" id="QYS95780.1"/>
    </source>
</evidence>
<dbReference type="Pfam" id="PF00891">
    <property type="entry name" value="Methyltransf_2"/>
    <property type="match status" value="1"/>
</dbReference>
<feature type="domain" description="O-methyltransferase C-terminal" evidence="2">
    <location>
        <begin position="310"/>
        <end position="393"/>
    </location>
</feature>
<sequence length="467" mass="52908">MDSETSKDSDTTMDSEDNAPLKGSMGRLAKDITTQVKIWEQYHIDHEIPLMDSDSDGYFYEGSSKLLPQMPRHVVDARETIIDSALKLLDLAAGPSKMISLALSQVQFVSALKWLLHFKIFDLVPQGTQGETYKSLAKKADVPASELMRMLRMAMAYHVFSECGRDSVRHNHFSTILARDENFLHGLPFFCDTVMPASAKLVDTTMRWHGSEDDNKAAWNDAFGRGISFDQHLSERDQTSGYDRLMNVFDNGRSPSLLAAYWAEVVHGTINWSSLGKEACVVDLSSCSPWCWELAELFPHLNFRFHGPQDEIQVMQDSVRTKNSALLTRVRFIPRETQKDWVTRHAEAYLLAGVIHRLPDREIVQLLQSIYTAMTDNTRIIIVDSIQPDPGPSTLTMNRVWQCRDMTLRQLHNSGKMLGQLKDLATQAAQGAFEIYIESHTCRPDKTVATVVLYPHQVTAIPFSLRR</sequence>
<dbReference type="InterPro" id="IPR036390">
    <property type="entry name" value="WH_DNA-bd_sf"/>
</dbReference>
<feature type="compositionally biased region" description="Basic and acidic residues" evidence="1">
    <location>
        <begin position="1"/>
        <end position="10"/>
    </location>
</feature>
<dbReference type="Gene3D" id="1.10.10.10">
    <property type="entry name" value="Winged helix-like DNA-binding domain superfamily/Winged helix DNA-binding domain"/>
    <property type="match status" value="1"/>
</dbReference>
<dbReference type="Gene3D" id="3.40.50.150">
    <property type="entry name" value="Vaccinia Virus protein VP39"/>
    <property type="match status" value="1"/>
</dbReference>
<dbReference type="PANTHER" id="PTHR43712">
    <property type="entry name" value="PUTATIVE (AFU_ORTHOLOGUE AFUA_4G14580)-RELATED"/>
    <property type="match status" value="1"/>
</dbReference>
<dbReference type="GO" id="GO:0008171">
    <property type="term" value="F:O-methyltransferase activity"/>
    <property type="evidence" value="ECO:0007669"/>
    <property type="project" value="InterPro"/>
</dbReference>
<feature type="region of interest" description="Disordered" evidence="1">
    <location>
        <begin position="1"/>
        <end position="24"/>
    </location>
</feature>
<gene>
    <name evidence="3" type="ORF">H0G86_003054</name>
</gene>
<dbReference type="PANTHER" id="PTHR43712:SF15">
    <property type="entry name" value="MONODICTYPHENONE CLUSTER TRANSCRIPTIONAL COACTIVATOR MDPA"/>
    <property type="match status" value="1"/>
</dbReference>
<evidence type="ECO:0000313" key="4">
    <source>
        <dbReference type="Proteomes" id="UP000826661"/>
    </source>
</evidence>
<dbReference type="EMBL" id="CP075865">
    <property type="protein sequence ID" value="QYS95780.1"/>
    <property type="molecule type" value="Genomic_DNA"/>
</dbReference>
<dbReference type="SUPFAM" id="SSF53335">
    <property type="entry name" value="S-adenosyl-L-methionine-dependent methyltransferases"/>
    <property type="match status" value="1"/>
</dbReference>